<dbReference type="InterPro" id="IPR027417">
    <property type="entry name" value="P-loop_NTPase"/>
</dbReference>
<keyword evidence="4 6" id="KW-0067">ATP-binding</keyword>
<proteinExistence type="inferred from homology"/>
<name>A0A387FQZ8_9HYPH</name>
<dbReference type="KEGG" id="rjg:CCGE525_15820"/>
<dbReference type="InterPro" id="IPR003593">
    <property type="entry name" value="AAA+_ATPase"/>
</dbReference>
<evidence type="ECO:0000256" key="2">
    <source>
        <dbReference type="ARBA" id="ARBA00022448"/>
    </source>
</evidence>
<sequence>MTSSAPSVVSARNLCLTYETNDGPVHALSNVDLDVRKGDFVSFIGPSGCGKTTFLRVIADLERKTSGDVTVNGMTPEEARSARAYGYVFQAPALYPWRTIEKNIALPLEIMGYARSEHTKRIAQTLDLVNLAGFAHKYPWQLSGGMQQRASIARALAFDADLLLMDEPFGALDEIVRDHLNEELLKLWKRTNKTICFVTHSIPEAVYLSTKIVVMSPRPGRVTDVIESTLPLERPLGIRETPEFLEIAHRVREGLRAGHSYEE</sequence>
<dbReference type="PROSITE" id="PS50893">
    <property type="entry name" value="ABC_TRANSPORTER_2"/>
    <property type="match status" value="1"/>
</dbReference>
<dbReference type="PROSITE" id="PS00211">
    <property type="entry name" value="ABC_TRANSPORTER_1"/>
    <property type="match status" value="1"/>
</dbReference>
<dbReference type="PANTHER" id="PTHR42788">
    <property type="entry name" value="TAURINE IMPORT ATP-BINDING PROTEIN-RELATED"/>
    <property type="match status" value="1"/>
</dbReference>
<keyword evidence="3" id="KW-0547">Nucleotide-binding</keyword>
<dbReference type="Proteomes" id="UP000282195">
    <property type="component" value="Chromosome"/>
</dbReference>
<keyword evidence="2" id="KW-0813">Transport</keyword>
<dbReference type="InterPro" id="IPR050166">
    <property type="entry name" value="ABC_transporter_ATP-bind"/>
</dbReference>
<dbReference type="InterPro" id="IPR003439">
    <property type="entry name" value="ABC_transporter-like_ATP-bd"/>
</dbReference>
<gene>
    <name evidence="6" type="ORF">CCGE525_15820</name>
</gene>
<dbReference type="Pfam" id="PF00005">
    <property type="entry name" value="ABC_tran"/>
    <property type="match status" value="1"/>
</dbReference>
<organism evidence="6 7">
    <name type="scientific">Rhizobium jaguaris</name>
    <dbReference type="NCBI Taxonomy" id="1312183"/>
    <lineage>
        <taxon>Bacteria</taxon>
        <taxon>Pseudomonadati</taxon>
        <taxon>Pseudomonadota</taxon>
        <taxon>Alphaproteobacteria</taxon>
        <taxon>Hyphomicrobiales</taxon>
        <taxon>Rhizobiaceae</taxon>
        <taxon>Rhizobium/Agrobacterium group</taxon>
        <taxon>Rhizobium</taxon>
    </lineage>
</organism>
<comment type="similarity">
    <text evidence="1">Belongs to the ABC transporter superfamily.</text>
</comment>
<dbReference type="CDD" id="cd03293">
    <property type="entry name" value="ABC_NrtD_SsuB_transporters"/>
    <property type="match status" value="1"/>
</dbReference>
<evidence type="ECO:0000256" key="1">
    <source>
        <dbReference type="ARBA" id="ARBA00005417"/>
    </source>
</evidence>
<accession>A0A387FQZ8</accession>
<dbReference type="SUPFAM" id="SSF52540">
    <property type="entry name" value="P-loop containing nucleoside triphosphate hydrolases"/>
    <property type="match status" value="1"/>
</dbReference>
<dbReference type="GO" id="GO:0016887">
    <property type="term" value="F:ATP hydrolysis activity"/>
    <property type="evidence" value="ECO:0007669"/>
    <property type="project" value="InterPro"/>
</dbReference>
<dbReference type="AlphaFoldDB" id="A0A387FQZ8"/>
<keyword evidence="7" id="KW-1185">Reference proteome</keyword>
<dbReference type="OrthoDB" id="9807242at2"/>
<dbReference type="EMBL" id="CP032694">
    <property type="protein sequence ID" value="AYG60117.1"/>
    <property type="molecule type" value="Genomic_DNA"/>
</dbReference>
<evidence type="ECO:0000313" key="7">
    <source>
        <dbReference type="Proteomes" id="UP000282195"/>
    </source>
</evidence>
<dbReference type="PANTHER" id="PTHR42788:SF13">
    <property type="entry name" value="ALIPHATIC SULFONATES IMPORT ATP-BINDING PROTEIN SSUB"/>
    <property type="match status" value="1"/>
</dbReference>
<dbReference type="Gene3D" id="3.40.50.300">
    <property type="entry name" value="P-loop containing nucleotide triphosphate hydrolases"/>
    <property type="match status" value="1"/>
</dbReference>
<evidence type="ECO:0000313" key="6">
    <source>
        <dbReference type="EMBL" id="AYG60117.1"/>
    </source>
</evidence>
<feature type="domain" description="ABC transporter" evidence="5">
    <location>
        <begin position="9"/>
        <end position="242"/>
    </location>
</feature>
<dbReference type="RefSeq" id="WP_120705111.1">
    <property type="nucleotide sequence ID" value="NZ_CP032694.1"/>
</dbReference>
<evidence type="ECO:0000259" key="5">
    <source>
        <dbReference type="PROSITE" id="PS50893"/>
    </source>
</evidence>
<reference evidence="6 7" key="1">
    <citation type="submission" date="2018-10" db="EMBL/GenBank/DDBJ databases">
        <title>Rhizobium etli, R. leguminosarum and a new Rhizobium genospecies from Phaseolus dumosus.</title>
        <authorList>
            <person name="Ramirez-Puebla S.T."/>
            <person name="Rogel-Hernandez M.A."/>
            <person name="Guerrero G."/>
            <person name="Ormeno-Orrillo E."/>
            <person name="Martinez-Romero J.C."/>
            <person name="Negrete-Yankelevich S."/>
            <person name="Martinez-Romero E."/>
        </authorList>
    </citation>
    <scope>NUCLEOTIDE SEQUENCE [LARGE SCALE GENOMIC DNA]</scope>
    <source>
        <strain evidence="6 7">CCGE525</strain>
    </source>
</reference>
<protein>
    <submittedName>
        <fullName evidence="6">ABC transporter ATP-binding protein</fullName>
    </submittedName>
</protein>
<evidence type="ECO:0000256" key="3">
    <source>
        <dbReference type="ARBA" id="ARBA00022741"/>
    </source>
</evidence>
<dbReference type="InterPro" id="IPR017871">
    <property type="entry name" value="ABC_transporter-like_CS"/>
</dbReference>
<evidence type="ECO:0000256" key="4">
    <source>
        <dbReference type="ARBA" id="ARBA00022840"/>
    </source>
</evidence>
<dbReference type="SMART" id="SM00382">
    <property type="entry name" value="AAA"/>
    <property type="match status" value="1"/>
</dbReference>
<dbReference type="GO" id="GO:0005524">
    <property type="term" value="F:ATP binding"/>
    <property type="evidence" value="ECO:0007669"/>
    <property type="project" value="UniProtKB-KW"/>
</dbReference>